<dbReference type="PROSITE" id="PS00139">
    <property type="entry name" value="THIOL_PROTEASE_CYS"/>
    <property type="match status" value="1"/>
</dbReference>
<evidence type="ECO:0000256" key="3">
    <source>
        <dbReference type="ARBA" id="ARBA00022801"/>
    </source>
</evidence>
<dbReference type="EMBL" id="HBNR01044041">
    <property type="protein sequence ID" value="CAE4604387.1"/>
    <property type="molecule type" value="Transcribed_RNA"/>
</dbReference>
<reference evidence="9" key="1">
    <citation type="submission" date="2021-01" db="EMBL/GenBank/DDBJ databases">
        <authorList>
            <person name="Corre E."/>
            <person name="Pelletier E."/>
            <person name="Niang G."/>
            <person name="Scheremetjew M."/>
            <person name="Finn R."/>
            <person name="Kale V."/>
            <person name="Holt S."/>
            <person name="Cochrane G."/>
            <person name="Meng A."/>
            <person name="Brown T."/>
            <person name="Cohen L."/>
        </authorList>
    </citation>
    <scope>NUCLEOTIDE SEQUENCE</scope>
    <source>
        <strain evidence="9">CCMP3105</strain>
    </source>
</reference>
<evidence type="ECO:0000259" key="8">
    <source>
        <dbReference type="PROSITE" id="PS50203"/>
    </source>
</evidence>
<evidence type="ECO:0000256" key="6">
    <source>
        <dbReference type="PROSITE-ProRule" id="PRU00239"/>
    </source>
</evidence>
<dbReference type="InterPro" id="IPR038765">
    <property type="entry name" value="Papain-like_cys_pep_sf"/>
</dbReference>
<dbReference type="SUPFAM" id="SSF54001">
    <property type="entry name" value="Cysteine proteinases"/>
    <property type="match status" value="1"/>
</dbReference>
<dbReference type="PANTHER" id="PTHR10183:SF379">
    <property type="entry name" value="CALPAIN-5"/>
    <property type="match status" value="1"/>
</dbReference>
<comment type="similarity">
    <text evidence="1">Belongs to the peptidase C2 family.</text>
</comment>
<protein>
    <recommendedName>
        <fullName evidence="8">Calpain catalytic domain-containing protein</fullName>
    </recommendedName>
</protein>
<dbReference type="SMART" id="SM00230">
    <property type="entry name" value="CysPc"/>
    <property type="match status" value="1"/>
</dbReference>
<evidence type="ECO:0000256" key="7">
    <source>
        <dbReference type="SAM" id="MobiDB-lite"/>
    </source>
</evidence>
<feature type="active site" evidence="5 6">
    <location>
        <position position="433"/>
    </location>
</feature>
<feature type="domain" description="Calpain catalytic" evidence="8">
    <location>
        <begin position="131"/>
        <end position="489"/>
    </location>
</feature>
<feature type="active site" evidence="5 6">
    <location>
        <position position="406"/>
    </location>
</feature>
<name>A0A7S4R5T6_9DINO</name>
<feature type="compositionally biased region" description="Low complexity" evidence="7">
    <location>
        <begin position="685"/>
        <end position="703"/>
    </location>
</feature>
<evidence type="ECO:0000256" key="5">
    <source>
        <dbReference type="PIRSR" id="PIRSR622684-1"/>
    </source>
</evidence>
<evidence type="ECO:0000256" key="1">
    <source>
        <dbReference type="ARBA" id="ARBA00007623"/>
    </source>
</evidence>
<gene>
    <name evidence="9" type="ORF">AMON00008_LOCUS30640</name>
</gene>
<evidence type="ECO:0000256" key="2">
    <source>
        <dbReference type="ARBA" id="ARBA00022670"/>
    </source>
</evidence>
<accession>A0A7S4R5T6</accession>
<evidence type="ECO:0000313" key="9">
    <source>
        <dbReference type="EMBL" id="CAE4604387.1"/>
    </source>
</evidence>
<dbReference type="GO" id="GO:0004198">
    <property type="term" value="F:calcium-dependent cysteine-type endopeptidase activity"/>
    <property type="evidence" value="ECO:0007669"/>
    <property type="project" value="InterPro"/>
</dbReference>
<dbReference type="InterPro" id="IPR022684">
    <property type="entry name" value="Calpain_cysteine_protease"/>
</dbReference>
<sequence>MKDVEGVGSGARRDLRALALGLEELLADVRVIALVGVALLAWCLGWLRCEPLGELAATSARVVLTLARVALYCVPGCRRRVPEEAWSGELWHGLRPQVLPDASLAGVRARAATEHLASAADGWADPVEREERIDLGGPRSPGRVLLELLTGRRGVRVEWRRACTVLDGEHTLFGDDGPRPADVEQGEVGDCYLLSAMAALAEEPALIRRLFLQDALSEDGRYCLFLAKHGRWTPVVVDDVVPTQGGRPLMARSNGTGKLWPLLLEKAWVAEFGWGRYMEVDSGFPQFPLHVLTNCPVVRYDVRTHAPDAIWEALASGEGSCAAAAFCSQKPLVPPVRPPGFGRRAQRFREALVVCHCSELLFAAVALACQVAKALLCCPVAACRPLEWLLERCVGEAGCSGICEGHAYSLLEVLEVPGGCCEGGRERLVKLRNPWGDTEWRGRYSDGSSAWTEEAAELAGLEQGDDGVFFMPWDDFLAYFSGVAICYLRPGEHSTPLARTFPRQPGSPKLQRPGPKTCPASGSWHCRSYACQVDAEAVRSGGPGARPPSCACRLVVPVGCEAFVTSDDPTDGGHGGFYDAIGSRRCILLFDLQTRELVGRNQPVFQDLDSAWNPAEDTGVFDELTSLSTTRMNLAAGQYLLAVSWHPQSTAATIPRRLVFIVTASVPGLELVPLHPGDVRCGSSACSSEGSSCGSPGGSDMSSEASSDHG</sequence>
<keyword evidence="4 6" id="KW-0788">Thiol protease</keyword>
<dbReference type="AlphaFoldDB" id="A0A7S4R5T6"/>
<dbReference type="InterPro" id="IPR001300">
    <property type="entry name" value="Peptidase_C2_calpain_cat"/>
</dbReference>
<proteinExistence type="inferred from homology"/>
<dbReference type="PANTHER" id="PTHR10183">
    <property type="entry name" value="CALPAIN"/>
    <property type="match status" value="1"/>
</dbReference>
<dbReference type="GO" id="GO:0006508">
    <property type="term" value="P:proteolysis"/>
    <property type="evidence" value="ECO:0007669"/>
    <property type="project" value="UniProtKB-KW"/>
</dbReference>
<keyword evidence="2 6" id="KW-0645">Protease</keyword>
<dbReference type="InterPro" id="IPR000169">
    <property type="entry name" value="Pept_cys_AS"/>
</dbReference>
<keyword evidence="3 6" id="KW-0378">Hydrolase</keyword>
<dbReference type="PROSITE" id="PS50203">
    <property type="entry name" value="CALPAIN_CAT"/>
    <property type="match status" value="1"/>
</dbReference>
<evidence type="ECO:0000256" key="4">
    <source>
        <dbReference type="ARBA" id="ARBA00022807"/>
    </source>
</evidence>
<dbReference type="Pfam" id="PF00648">
    <property type="entry name" value="Peptidase_C2"/>
    <property type="match status" value="1"/>
</dbReference>
<feature type="active site" evidence="5 6">
    <location>
        <position position="191"/>
    </location>
</feature>
<dbReference type="PRINTS" id="PR00704">
    <property type="entry name" value="CALPAIN"/>
</dbReference>
<dbReference type="Gene3D" id="3.90.70.10">
    <property type="entry name" value="Cysteine proteinases"/>
    <property type="match status" value="1"/>
</dbReference>
<organism evidence="9">
    <name type="scientific">Alexandrium monilatum</name>
    <dbReference type="NCBI Taxonomy" id="311494"/>
    <lineage>
        <taxon>Eukaryota</taxon>
        <taxon>Sar</taxon>
        <taxon>Alveolata</taxon>
        <taxon>Dinophyceae</taxon>
        <taxon>Gonyaulacales</taxon>
        <taxon>Pyrocystaceae</taxon>
        <taxon>Alexandrium</taxon>
    </lineage>
</organism>
<feature type="region of interest" description="Disordered" evidence="7">
    <location>
        <begin position="685"/>
        <end position="710"/>
    </location>
</feature>